<sequence>MIVLTLLSMMTGLAVAALATGRLPRRDFPHRALTLATGAVAGLVGWGLSRAVFGPGAALPGLATAAVVAAVLVSLLARPESGAAPARPLPGPSAPTS</sequence>
<keyword evidence="3" id="KW-1185">Reference proteome</keyword>
<dbReference type="STRING" id="1176198.SAMN05444716_105174"/>
<dbReference type="Proteomes" id="UP000198873">
    <property type="component" value="Unassembled WGS sequence"/>
</dbReference>
<dbReference type="AlphaFoldDB" id="A0A1I6U159"/>
<dbReference type="RefSeq" id="WP_019434912.1">
    <property type="nucleotide sequence ID" value="NZ_CP054938.1"/>
</dbReference>
<keyword evidence="1" id="KW-0812">Transmembrane</keyword>
<reference evidence="3" key="1">
    <citation type="submission" date="2016-10" db="EMBL/GenBank/DDBJ databases">
        <authorList>
            <person name="Varghese N."/>
            <person name="Submissions S."/>
        </authorList>
    </citation>
    <scope>NUCLEOTIDE SEQUENCE [LARGE SCALE GENOMIC DNA]</scope>
    <source>
        <strain evidence="3">CGMCC 4.7047</strain>
    </source>
</reference>
<protein>
    <submittedName>
        <fullName evidence="2">Uncharacterized protein</fullName>
    </submittedName>
</protein>
<evidence type="ECO:0000313" key="2">
    <source>
        <dbReference type="EMBL" id="SFS95229.1"/>
    </source>
</evidence>
<gene>
    <name evidence="2" type="ORF">SAMN05444716_105174</name>
</gene>
<organism evidence="2 3">
    <name type="scientific">Streptomyces harbinensis</name>
    <dbReference type="NCBI Taxonomy" id="1176198"/>
    <lineage>
        <taxon>Bacteria</taxon>
        <taxon>Bacillati</taxon>
        <taxon>Actinomycetota</taxon>
        <taxon>Actinomycetes</taxon>
        <taxon>Kitasatosporales</taxon>
        <taxon>Streptomycetaceae</taxon>
        <taxon>Streptomyces</taxon>
    </lineage>
</organism>
<keyword evidence="1" id="KW-0472">Membrane</keyword>
<dbReference type="EMBL" id="FPAB01000005">
    <property type="protein sequence ID" value="SFS95229.1"/>
    <property type="molecule type" value="Genomic_DNA"/>
</dbReference>
<feature type="transmembrane region" description="Helical" evidence="1">
    <location>
        <begin position="57"/>
        <end position="77"/>
    </location>
</feature>
<proteinExistence type="predicted"/>
<evidence type="ECO:0000256" key="1">
    <source>
        <dbReference type="SAM" id="Phobius"/>
    </source>
</evidence>
<evidence type="ECO:0000313" key="3">
    <source>
        <dbReference type="Proteomes" id="UP000198873"/>
    </source>
</evidence>
<name>A0A1I6U159_9ACTN</name>
<keyword evidence="1" id="KW-1133">Transmembrane helix</keyword>
<accession>A0A1I6U159</accession>